<dbReference type="PRINTS" id="PR00149">
    <property type="entry name" value="FUMRATELYASE"/>
</dbReference>
<dbReference type="RefSeq" id="WP_092834136.1">
    <property type="nucleotide sequence ID" value="NZ_FNJL01000010.1"/>
</dbReference>
<accession>A0A1H0RDF4</accession>
<proteinExistence type="inferred from homology"/>
<dbReference type="EMBL" id="FNJL01000010">
    <property type="protein sequence ID" value="SDP27593.1"/>
    <property type="molecule type" value="Genomic_DNA"/>
</dbReference>
<dbReference type="Gene3D" id="1.10.275.10">
    <property type="entry name" value="Fumarase/aspartase (N-terminal domain)"/>
    <property type="match status" value="1"/>
</dbReference>
<sequence>MTVLEGFLSTPEAIESFGGRSFVDAMLRFEAALARAQARVGLIDPALADTVANTCRVDLFDVPKIVRESGHAGSLAIPLIAALKEAIGLFNPQAVAATHVGSTSQDVIDTAMALVTRPVLDAIVQDAHAIRGELLRLAEQHAETPLLARTLGQPASVTSFGWKCVLWADAVGRCLARLCETAPTALAVQLGGAVGTQAELRGQGAAIVALMAAELGLSAPPTPRHTLRDAWVALGCDIGLLVGTLGKIARDLSLMAQFEVGEVSEPTGKGRGTSSAMPHKRNPVACMTALAAAQRAPQAVAALLGAMPQEHERALGHWQAELAEWSQLMLCAHGASRALASALPGLEVHAARMRANLEALRAQLPAATAAEWFDPALAAHAGTLARAQIARLREAPSGTAA</sequence>
<dbReference type="Proteomes" id="UP000199317">
    <property type="component" value="Unassembled WGS sequence"/>
</dbReference>
<dbReference type="InterPro" id="IPR022761">
    <property type="entry name" value="Fumarate_lyase_N"/>
</dbReference>
<dbReference type="SUPFAM" id="SSF48557">
    <property type="entry name" value="L-aspartase-like"/>
    <property type="match status" value="1"/>
</dbReference>
<reference evidence="4" key="1">
    <citation type="submission" date="2016-10" db="EMBL/GenBank/DDBJ databases">
        <authorList>
            <person name="Varghese N."/>
            <person name="Submissions S."/>
        </authorList>
    </citation>
    <scope>NUCLEOTIDE SEQUENCE [LARGE SCALE GENOMIC DNA]</scope>
    <source>
        <strain evidence="4">DSM 17101</strain>
    </source>
</reference>
<feature type="domain" description="Fumarate lyase N-terminal" evidence="2">
    <location>
        <begin position="10"/>
        <end position="290"/>
    </location>
</feature>
<dbReference type="Gene3D" id="1.20.200.10">
    <property type="entry name" value="Fumarase/aspartase (Central domain)"/>
    <property type="match status" value="1"/>
</dbReference>
<comment type="similarity">
    <text evidence="1">Belongs to the class-II fumarase/aspartase family.</text>
</comment>
<protein>
    <submittedName>
        <fullName evidence="3">3-carboxy-cis,cis-muconate cycloisomerase</fullName>
    </submittedName>
</protein>
<dbReference type="GO" id="GO:0016853">
    <property type="term" value="F:isomerase activity"/>
    <property type="evidence" value="ECO:0007669"/>
    <property type="project" value="UniProtKB-KW"/>
</dbReference>
<dbReference type="InterPro" id="IPR008948">
    <property type="entry name" value="L-Aspartase-like"/>
</dbReference>
<dbReference type="Pfam" id="PF00206">
    <property type="entry name" value="Lyase_1"/>
    <property type="match status" value="1"/>
</dbReference>
<evidence type="ECO:0000259" key="2">
    <source>
        <dbReference type="Pfam" id="PF00206"/>
    </source>
</evidence>
<dbReference type="AlphaFoldDB" id="A0A1H0RDF4"/>
<dbReference type="PANTHER" id="PTHR43172:SF2">
    <property type="entry name" value="ADENYLOSUCCINATE LYASE C-TERMINAL DOMAIN-CONTAINING PROTEIN"/>
    <property type="match status" value="1"/>
</dbReference>
<dbReference type="InterPro" id="IPR000362">
    <property type="entry name" value="Fumarate_lyase_fam"/>
</dbReference>
<evidence type="ECO:0000313" key="3">
    <source>
        <dbReference type="EMBL" id="SDP27593.1"/>
    </source>
</evidence>
<gene>
    <name evidence="3" type="ORF">SAMN04489708_11016</name>
</gene>
<name>A0A1H0RDF4_9BURK</name>
<dbReference type="InterPro" id="IPR024083">
    <property type="entry name" value="Fumarase/histidase_N"/>
</dbReference>
<dbReference type="GO" id="GO:0016829">
    <property type="term" value="F:lyase activity"/>
    <property type="evidence" value="ECO:0007669"/>
    <property type="project" value="UniProtKB-ARBA"/>
</dbReference>
<dbReference type="PANTHER" id="PTHR43172">
    <property type="entry name" value="ADENYLOSUCCINATE LYASE"/>
    <property type="match status" value="1"/>
</dbReference>
<evidence type="ECO:0000313" key="4">
    <source>
        <dbReference type="Proteomes" id="UP000199317"/>
    </source>
</evidence>
<keyword evidence="3" id="KW-0413">Isomerase</keyword>
<organism evidence="3 4">
    <name type="scientific">Paracidovorax cattleyae</name>
    <dbReference type="NCBI Taxonomy" id="80868"/>
    <lineage>
        <taxon>Bacteria</taxon>
        <taxon>Pseudomonadati</taxon>
        <taxon>Pseudomonadota</taxon>
        <taxon>Betaproteobacteria</taxon>
        <taxon>Burkholderiales</taxon>
        <taxon>Comamonadaceae</taxon>
        <taxon>Paracidovorax</taxon>
    </lineage>
</organism>
<keyword evidence="4" id="KW-1185">Reference proteome</keyword>
<dbReference type="OrthoDB" id="9768878at2"/>
<evidence type="ECO:0000256" key="1">
    <source>
        <dbReference type="ARBA" id="ARBA00034772"/>
    </source>
</evidence>